<keyword evidence="3" id="KW-0418">Kinase</keyword>
<feature type="region of interest" description="Disordered" evidence="6">
    <location>
        <begin position="587"/>
        <end position="649"/>
    </location>
</feature>
<dbReference type="InterPro" id="IPR011009">
    <property type="entry name" value="Kinase-like_dom_sf"/>
</dbReference>
<dbReference type="Gene3D" id="2.40.10.120">
    <property type="match status" value="1"/>
</dbReference>
<feature type="binding site" evidence="5">
    <location>
        <position position="702"/>
    </location>
    <ligand>
        <name>ATP</name>
        <dbReference type="ChEBI" id="CHEBI:30616"/>
    </ligand>
</feature>
<feature type="compositionally biased region" description="Basic and acidic residues" evidence="6">
    <location>
        <begin position="1320"/>
        <end position="1331"/>
    </location>
</feature>
<feature type="region of interest" description="Disordered" evidence="6">
    <location>
        <begin position="1320"/>
        <end position="1339"/>
    </location>
</feature>
<evidence type="ECO:0000256" key="2">
    <source>
        <dbReference type="ARBA" id="ARBA00022741"/>
    </source>
</evidence>
<evidence type="ECO:0000256" key="4">
    <source>
        <dbReference type="ARBA" id="ARBA00022840"/>
    </source>
</evidence>
<reference evidence="8 9" key="1">
    <citation type="submission" date="2023-08" db="EMBL/GenBank/DDBJ databases">
        <authorList>
            <person name="Sharma P."/>
            <person name="Verma V."/>
            <person name="Mohan M.K."/>
            <person name="Dubey A.K."/>
        </authorList>
    </citation>
    <scope>NUCLEOTIDE SEQUENCE [LARGE SCALE GENOMIC DNA]</scope>
    <source>
        <strain evidence="8 9">ADP4</strain>
    </source>
</reference>
<dbReference type="SUPFAM" id="SSF48452">
    <property type="entry name" value="TPR-like"/>
    <property type="match status" value="1"/>
</dbReference>
<dbReference type="Gene3D" id="1.10.510.10">
    <property type="entry name" value="Transferase(Phosphotransferase) domain 1"/>
    <property type="match status" value="1"/>
</dbReference>
<dbReference type="Gene3D" id="3.30.200.20">
    <property type="entry name" value="Phosphorylase Kinase, domain 1"/>
    <property type="match status" value="1"/>
</dbReference>
<keyword evidence="4 5" id="KW-0067">ATP-binding</keyword>
<feature type="region of interest" description="Disordered" evidence="6">
    <location>
        <begin position="277"/>
        <end position="338"/>
    </location>
</feature>
<dbReference type="PROSITE" id="PS00107">
    <property type="entry name" value="PROTEIN_KINASE_ATP"/>
    <property type="match status" value="1"/>
</dbReference>
<dbReference type="InterPro" id="IPR031636">
    <property type="entry name" value="PknG_TPR"/>
</dbReference>
<evidence type="ECO:0000256" key="3">
    <source>
        <dbReference type="ARBA" id="ARBA00022777"/>
    </source>
</evidence>
<evidence type="ECO:0000256" key="5">
    <source>
        <dbReference type="PROSITE-ProRule" id="PRU10141"/>
    </source>
</evidence>
<evidence type="ECO:0000259" key="7">
    <source>
        <dbReference type="PROSITE" id="PS50011"/>
    </source>
</evidence>
<sequence>MRELGGTSNHYSNDGCWRVRLFQGGRRDAPPLGAGVLLPGGLVLTCAHVVLAARRTAAAGGRPAGRPVPLTDVHAEFPGTLPAGHRPVAAEVLTRHLRPSTGLFSADIALLRLAEEPPVEPAVLHRQIPALGEQVHTVGYPKDLPGGEHITARLMGRGGPGRCPEWVQLDPETAPYVVRHGFSGSGVVHARTRAVIGILVHQHGTVQFPVPSSHAYMIPTETVLGHLADEKIKLHVTGARAVSGSIRLVPGAADRDQALGLRRWIARWLGDGGPAGGPATGIGTVRGTCRETGAGRVKGTGPGARAGKGTDPYSGARWGTSVSPDGSRGSPVQGRGCQDGAAEPVELAFVADDDTAARSVLHSALVLADRERGPWSLRRGRAAERPRAGSIDLALDATGWTAEKLVSRTAARAGVPERTEPADTTDVMTARIAEQAPPLSAAFLSVDRVRASDSEIMALLQALLARGHSRLLLVFRGPRSSLLTRVVGELLDEGWADRHEKAVAARLQVLAGLENRSRWSRNGQPAADDGHVPVQPRLARRLAALRQGGTLRNSADAAYDLFRIGIDVEEAVQRLDRPRAPRGYVVLPPGDGLTDLPHVTVGDPDALVEPEPPPDPASPVADLAPPVSVPPPPVAPGTDRPPDAVPDAAPVPVAAPARRNALVRGQLLHQQYQVVGRLGQGSYGQVHLARDRMLAGRPVALKGVHDPDDEQAVKNAVQERLRLVGLNHPSIIKVFNYAKGPGASADQLSFIVMEFADGAPLRWVAEQIEQRAEPFHDHRVYEFIAAYGLLVLDALTYLHEERGLVYGDLSLTNVIHCGAGIKLVDVAGVRPIGTSGPVTYPAPEVHGSAGLTVAGDLFAAGAVLEELVARVPEAPPGLGTQSLRRVLSRATALLPEERFATAREMSVQLRGVLRELRSLRLGEEAAFEPSTLFAPVPAALDGELGKAPPLGQWRSGGNVKRGLTAEPPSPAEVALGLPVPKPSPADGNWTELHRTSYDDPVGLLQLSDAWKESPEKALLHCRLHLEIARDHPEEAAAERAAAEAELARARTAVGELADVDWRLYWHEGLLHLVHDRVDAARTCFDLVNEAIPGEYAPKLALGYCHEFRGDQKEAVALYGAVWHRNHALGGAAFGLARIHLATGKPQLALDCLEAVPADSRHRTAARTAMVRILAAPPADGGPPAVAAARQAWVALHRLTRKEGLTDRHAQDRLRADLQELLLLLVTSAPAGSRPGPLEALCAEPDIQAEKIPVPPTEDVLRDQLAACYRRLFDQMPRAERGRDPDLAKALLDNSYHTRPIGTWHRRGYRSPRWRDRWKRSRGDDGGLRTYEDTVTEGGG</sequence>
<evidence type="ECO:0000256" key="1">
    <source>
        <dbReference type="ARBA" id="ARBA00022679"/>
    </source>
</evidence>
<dbReference type="PANTHER" id="PTHR43289:SF34">
    <property type="entry name" value="SERINE_THREONINE-PROTEIN KINASE YBDM-RELATED"/>
    <property type="match status" value="1"/>
</dbReference>
<dbReference type="InterPro" id="IPR011990">
    <property type="entry name" value="TPR-like_helical_dom_sf"/>
</dbReference>
<dbReference type="Pfam" id="PF00069">
    <property type="entry name" value="Pkinase"/>
    <property type="match status" value="1"/>
</dbReference>
<dbReference type="InterPro" id="IPR009003">
    <property type="entry name" value="Peptidase_S1_PA"/>
</dbReference>
<dbReference type="InterPro" id="IPR017441">
    <property type="entry name" value="Protein_kinase_ATP_BS"/>
</dbReference>
<keyword evidence="9" id="KW-1185">Reference proteome</keyword>
<name>A0ABU7WYY6_9ACTN</name>
<dbReference type="SUPFAM" id="SSF56112">
    <property type="entry name" value="Protein kinase-like (PK-like)"/>
    <property type="match status" value="1"/>
</dbReference>
<dbReference type="Pfam" id="PF13365">
    <property type="entry name" value="Trypsin_2"/>
    <property type="match status" value="1"/>
</dbReference>
<proteinExistence type="predicted"/>
<comment type="caution">
    <text evidence="8">The sequence shown here is derived from an EMBL/GenBank/DDBJ whole genome shotgun (WGS) entry which is preliminary data.</text>
</comment>
<feature type="domain" description="Protein kinase" evidence="7">
    <location>
        <begin position="672"/>
        <end position="933"/>
    </location>
</feature>
<protein>
    <submittedName>
        <fullName evidence="8">Tetratricopeptide repeat protein</fullName>
    </submittedName>
</protein>
<feature type="compositionally biased region" description="Gly residues" evidence="6">
    <location>
        <begin position="296"/>
        <end position="306"/>
    </location>
</feature>
<keyword evidence="1" id="KW-0808">Transferase</keyword>
<dbReference type="PANTHER" id="PTHR43289">
    <property type="entry name" value="MITOGEN-ACTIVATED PROTEIN KINASE KINASE KINASE 20-RELATED"/>
    <property type="match status" value="1"/>
</dbReference>
<dbReference type="RefSeq" id="WP_331788354.1">
    <property type="nucleotide sequence ID" value="NZ_JAVFKM010000014.1"/>
</dbReference>
<evidence type="ECO:0000313" key="9">
    <source>
        <dbReference type="Proteomes" id="UP001348265"/>
    </source>
</evidence>
<keyword evidence="2 5" id="KW-0547">Nucleotide-binding</keyword>
<accession>A0ABU7WYY6</accession>
<dbReference type="Gene3D" id="1.25.40.10">
    <property type="entry name" value="Tetratricopeptide repeat domain"/>
    <property type="match status" value="1"/>
</dbReference>
<dbReference type="SUPFAM" id="SSF50494">
    <property type="entry name" value="Trypsin-like serine proteases"/>
    <property type="match status" value="1"/>
</dbReference>
<evidence type="ECO:0000256" key="6">
    <source>
        <dbReference type="SAM" id="MobiDB-lite"/>
    </source>
</evidence>
<dbReference type="PROSITE" id="PS50011">
    <property type="entry name" value="PROTEIN_KINASE_DOM"/>
    <property type="match status" value="1"/>
</dbReference>
<evidence type="ECO:0000313" key="8">
    <source>
        <dbReference type="EMBL" id="MEF3116730.1"/>
    </source>
</evidence>
<dbReference type="SMART" id="SM00220">
    <property type="entry name" value="S_TKc"/>
    <property type="match status" value="1"/>
</dbReference>
<gene>
    <name evidence="8" type="ORF">RB636_26510</name>
</gene>
<organism evidence="8 9">
    <name type="scientific">Streptomyces chrestomyceticus</name>
    <dbReference type="NCBI Taxonomy" id="68185"/>
    <lineage>
        <taxon>Bacteria</taxon>
        <taxon>Bacillati</taxon>
        <taxon>Actinomycetota</taxon>
        <taxon>Actinomycetes</taxon>
        <taxon>Kitasatosporales</taxon>
        <taxon>Streptomycetaceae</taxon>
        <taxon>Streptomyces</taxon>
    </lineage>
</organism>
<dbReference type="Pfam" id="PF16918">
    <property type="entry name" value="PknG_TPR"/>
    <property type="match status" value="1"/>
</dbReference>
<dbReference type="InterPro" id="IPR000719">
    <property type="entry name" value="Prot_kinase_dom"/>
</dbReference>
<feature type="region of interest" description="Disordered" evidence="6">
    <location>
        <begin position="948"/>
        <end position="972"/>
    </location>
</feature>
<dbReference type="Proteomes" id="UP001348265">
    <property type="component" value="Unassembled WGS sequence"/>
</dbReference>
<dbReference type="EMBL" id="JAVFKM010000014">
    <property type="protein sequence ID" value="MEF3116730.1"/>
    <property type="molecule type" value="Genomic_DNA"/>
</dbReference>